<dbReference type="AlphaFoldDB" id="A0A915INV6"/>
<organism evidence="2 3">
    <name type="scientific">Romanomermis culicivorax</name>
    <name type="common">Nematode worm</name>
    <dbReference type="NCBI Taxonomy" id="13658"/>
    <lineage>
        <taxon>Eukaryota</taxon>
        <taxon>Metazoa</taxon>
        <taxon>Ecdysozoa</taxon>
        <taxon>Nematoda</taxon>
        <taxon>Enoplea</taxon>
        <taxon>Dorylaimia</taxon>
        <taxon>Mermithida</taxon>
        <taxon>Mermithoidea</taxon>
        <taxon>Mermithidae</taxon>
        <taxon>Romanomermis</taxon>
    </lineage>
</organism>
<dbReference type="OMA" id="KLMKYYE"/>
<dbReference type="Proteomes" id="UP000887565">
    <property type="component" value="Unplaced"/>
</dbReference>
<evidence type="ECO:0000313" key="2">
    <source>
        <dbReference type="Proteomes" id="UP000887565"/>
    </source>
</evidence>
<dbReference type="WBParaSite" id="nRc.2.0.1.t15667-RA">
    <property type="protein sequence ID" value="nRc.2.0.1.t15667-RA"/>
    <property type="gene ID" value="nRc.2.0.1.g15667"/>
</dbReference>
<dbReference type="PANTHER" id="PTHR13582">
    <property type="entry name" value="M-PHASE PHOSPHOPROTEIN 6"/>
    <property type="match status" value="1"/>
</dbReference>
<dbReference type="InterPro" id="IPR019324">
    <property type="entry name" value="MPP6"/>
</dbReference>
<evidence type="ECO:0000256" key="1">
    <source>
        <dbReference type="SAM" id="MobiDB-lite"/>
    </source>
</evidence>
<dbReference type="PANTHER" id="PTHR13582:SF0">
    <property type="entry name" value="M-PHASE PHOSPHOPROTEIN 6"/>
    <property type="match status" value="1"/>
</dbReference>
<proteinExistence type="predicted"/>
<feature type="region of interest" description="Disordered" evidence="1">
    <location>
        <begin position="136"/>
        <end position="162"/>
    </location>
</feature>
<keyword evidence="2" id="KW-1185">Reference proteome</keyword>
<evidence type="ECO:0000313" key="3">
    <source>
        <dbReference type="WBParaSite" id="nRc.2.0.1.t15667-RA"/>
    </source>
</evidence>
<dbReference type="Pfam" id="PF10175">
    <property type="entry name" value="MPP6"/>
    <property type="match status" value="1"/>
</dbReference>
<reference evidence="3" key="1">
    <citation type="submission" date="2022-11" db="UniProtKB">
        <authorList>
            <consortium name="WormBaseParasite"/>
        </authorList>
    </citation>
    <scope>IDENTIFICATION</scope>
</reference>
<name>A0A915INV6_ROMCU</name>
<sequence length="162" mass="19325">MTVEKKFSKNLLEMKFMQKTKHKLDEKKITTENRRLEKQYLAEAATSKISETPAKKIELIYEKRRQNLENVHECGRFSFENFNPEVEKCMQINQNLEERKLLAFQDKKDGKEIEDEEFAKRYTSLKTTLNKKFAPKKRKIRNPGEEKEKGFKNPKIITIPLK</sequence>
<feature type="compositionally biased region" description="Basic and acidic residues" evidence="1">
    <location>
        <begin position="142"/>
        <end position="151"/>
    </location>
</feature>
<dbReference type="GO" id="GO:0000460">
    <property type="term" value="P:maturation of 5.8S rRNA"/>
    <property type="evidence" value="ECO:0007669"/>
    <property type="project" value="TreeGrafter"/>
</dbReference>
<protein>
    <submittedName>
        <fullName evidence="3">M-phase phosphoprotein 6</fullName>
    </submittedName>
</protein>
<accession>A0A915INV6</accession>